<evidence type="ECO:0000313" key="3">
    <source>
        <dbReference type="EMBL" id="UJO10957.1"/>
    </source>
</evidence>
<reference evidence="3" key="2">
    <citation type="journal article" date="2022" name="Microb. Genom.">
        <title>A chromosome-scale genome assembly of the tomato pathogen Cladosporium fulvum reveals a compartmentalized genome architecture and the presence of a dispensable chromosome.</title>
        <authorList>
            <person name="Zaccaron A.Z."/>
            <person name="Chen L.H."/>
            <person name="Samaras A."/>
            <person name="Stergiopoulos I."/>
        </authorList>
    </citation>
    <scope>NUCLEOTIDE SEQUENCE</scope>
    <source>
        <strain evidence="3">Race5_Kim</strain>
    </source>
</reference>
<evidence type="ECO:0000313" key="4">
    <source>
        <dbReference type="Proteomes" id="UP000756132"/>
    </source>
</evidence>
<dbReference type="GeneID" id="71981689"/>
<accession>A0A9Q8L4Z7</accession>
<dbReference type="OrthoDB" id="2115692at2759"/>
<gene>
    <name evidence="3" type="ORF">CLAFUR5_01811</name>
</gene>
<name>A0A9Q8L4Z7_PASFU</name>
<dbReference type="SUPFAM" id="SSF55729">
    <property type="entry name" value="Acyl-CoA N-acyltransferases (Nat)"/>
    <property type="match status" value="1"/>
</dbReference>
<keyword evidence="4" id="KW-1185">Reference proteome</keyword>
<dbReference type="CDD" id="cd04301">
    <property type="entry name" value="NAT_SF"/>
    <property type="match status" value="1"/>
</dbReference>
<evidence type="ECO:0000256" key="1">
    <source>
        <dbReference type="SAM" id="MobiDB-lite"/>
    </source>
</evidence>
<dbReference type="InterPro" id="IPR000182">
    <property type="entry name" value="GNAT_dom"/>
</dbReference>
<dbReference type="GO" id="GO:0016747">
    <property type="term" value="F:acyltransferase activity, transferring groups other than amino-acyl groups"/>
    <property type="evidence" value="ECO:0007669"/>
    <property type="project" value="InterPro"/>
</dbReference>
<dbReference type="Proteomes" id="UP000756132">
    <property type="component" value="Chromosome 1"/>
</dbReference>
<feature type="compositionally biased region" description="Basic and acidic residues" evidence="1">
    <location>
        <begin position="1"/>
        <end position="11"/>
    </location>
</feature>
<feature type="region of interest" description="Disordered" evidence="1">
    <location>
        <begin position="1"/>
        <end position="21"/>
    </location>
</feature>
<dbReference type="AlphaFoldDB" id="A0A9Q8L4Z7"/>
<dbReference type="Pfam" id="PF00583">
    <property type="entry name" value="Acetyltransf_1"/>
    <property type="match status" value="1"/>
</dbReference>
<dbReference type="EMBL" id="CP090163">
    <property type="protein sequence ID" value="UJO10957.1"/>
    <property type="molecule type" value="Genomic_DNA"/>
</dbReference>
<dbReference type="PANTHER" id="PTHR42791">
    <property type="entry name" value="GNAT FAMILY ACETYLTRANSFERASE"/>
    <property type="match status" value="1"/>
</dbReference>
<dbReference type="InterPro" id="IPR052523">
    <property type="entry name" value="Trichothecene_AcTrans"/>
</dbReference>
<feature type="domain" description="N-acetyltransferase" evidence="2">
    <location>
        <begin position="106"/>
        <end position="244"/>
    </location>
</feature>
<reference evidence="3" key="1">
    <citation type="submission" date="2021-12" db="EMBL/GenBank/DDBJ databases">
        <authorList>
            <person name="Zaccaron A."/>
            <person name="Stergiopoulos I."/>
        </authorList>
    </citation>
    <scope>NUCLEOTIDE SEQUENCE</scope>
    <source>
        <strain evidence="3">Race5_Kim</strain>
    </source>
</reference>
<dbReference type="Gene3D" id="3.40.630.30">
    <property type="match status" value="1"/>
</dbReference>
<sequence>MSPLIMDHESPDSSPSPPRQARSASFSISLAKYEDIRRLVDIEFFAFEHEKTNHVLSYRDHNQAAHLQRAIRSYQLLMRKAAALHRQWKAGRTIQQRRAVPDLEAARFRKVVDSDTGLIISWAKTENHAYTVEELASPADVGHEGESQMNRDWFALNERLRRQYMGTRRHCYIGMVATQPAYQHHGAGTMLVQNILAEADEAGIECYLEATDTAKPLYERHGFMTVNELRFDPAAYGVYGYNVERQTIMVRGALDSRGQRQQVRSWEEAVPGVQAQL</sequence>
<dbReference type="KEGG" id="ffu:CLAFUR5_01811"/>
<dbReference type="PANTHER" id="PTHR42791:SF14">
    <property type="entry name" value="N-ACETYLTRANSFERASE DOMAIN-CONTAINING PROTEIN"/>
    <property type="match status" value="1"/>
</dbReference>
<dbReference type="RefSeq" id="XP_047755323.1">
    <property type="nucleotide sequence ID" value="XM_047900959.1"/>
</dbReference>
<dbReference type="PROSITE" id="PS51186">
    <property type="entry name" value="GNAT"/>
    <property type="match status" value="1"/>
</dbReference>
<proteinExistence type="predicted"/>
<organism evidence="3 4">
    <name type="scientific">Passalora fulva</name>
    <name type="common">Tomato leaf mold</name>
    <name type="synonym">Cladosporium fulvum</name>
    <dbReference type="NCBI Taxonomy" id="5499"/>
    <lineage>
        <taxon>Eukaryota</taxon>
        <taxon>Fungi</taxon>
        <taxon>Dikarya</taxon>
        <taxon>Ascomycota</taxon>
        <taxon>Pezizomycotina</taxon>
        <taxon>Dothideomycetes</taxon>
        <taxon>Dothideomycetidae</taxon>
        <taxon>Mycosphaerellales</taxon>
        <taxon>Mycosphaerellaceae</taxon>
        <taxon>Fulvia</taxon>
    </lineage>
</organism>
<protein>
    <recommendedName>
        <fullName evidence="2">N-acetyltransferase domain-containing protein</fullName>
    </recommendedName>
</protein>
<evidence type="ECO:0000259" key="2">
    <source>
        <dbReference type="PROSITE" id="PS51186"/>
    </source>
</evidence>
<dbReference type="InterPro" id="IPR016181">
    <property type="entry name" value="Acyl_CoA_acyltransferase"/>
</dbReference>